<keyword evidence="2" id="KW-1185">Reference proteome</keyword>
<sequence>MSGLQSPLAALEGEVRVIGAEYPAGSLERPTYAGNILLVRLVTMDQ</sequence>
<evidence type="ECO:0000313" key="1">
    <source>
        <dbReference type="EMBL" id="MTH62612.1"/>
    </source>
</evidence>
<name>A0A844HYU8_9RHOB</name>
<dbReference type="RefSeq" id="WP_394207362.1">
    <property type="nucleotide sequence ID" value="NZ_JBHGCD010000015.1"/>
</dbReference>
<comment type="caution">
    <text evidence="1">The sequence shown here is derived from an EMBL/GenBank/DDBJ whole genome shotgun (WGS) entry which is preliminary data.</text>
</comment>
<proteinExistence type="predicted"/>
<reference evidence="1 2" key="1">
    <citation type="submission" date="2019-11" db="EMBL/GenBank/DDBJ databases">
        <authorList>
            <person name="Dong K."/>
        </authorList>
    </citation>
    <scope>NUCLEOTIDE SEQUENCE [LARGE SCALE GENOMIC DNA]</scope>
    <source>
        <strain evidence="1 2">NBRC 112902</strain>
    </source>
</reference>
<gene>
    <name evidence="1" type="ORF">GL300_25945</name>
</gene>
<organism evidence="1 2">
    <name type="scientific">Paracoccus litorisediminis</name>
    <dbReference type="NCBI Taxonomy" id="2006130"/>
    <lineage>
        <taxon>Bacteria</taxon>
        <taxon>Pseudomonadati</taxon>
        <taxon>Pseudomonadota</taxon>
        <taxon>Alphaproteobacteria</taxon>
        <taxon>Rhodobacterales</taxon>
        <taxon>Paracoccaceae</taxon>
        <taxon>Paracoccus</taxon>
    </lineage>
</organism>
<evidence type="ECO:0000313" key="2">
    <source>
        <dbReference type="Proteomes" id="UP000449846"/>
    </source>
</evidence>
<protein>
    <submittedName>
        <fullName evidence="1">Uncharacterized protein</fullName>
    </submittedName>
</protein>
<dbReference type="Proteomes" id="UP000449846">
    <property type="component" value="Unassembled WGS sequence"/>
</dbReference>
<accession>A0A844HYU8</accession>
<dbReference type="EMBL" id="WMIG01000049">
    <property type="protein sequence ID" value="MTH62612.1"/>
    <property type="molecule type" value="Genomic_DNA"/>
</dbReference>
<dbReference type="AlphaFoldDB" id="A0A844HYU8"/>